<organism evidence="3 4">
    <name type="scientific">Ophiophagus hannah</name>
    <name type="common">King cobra</name>
    <name type="synonym">Naja hannah</name>
    <dbReference type="NCBI Taxonomy" id="8665"/>
    <lineage>
        <taxon>Eukaryota</taxon>
        <taxon>Metazoa</taxon>
        <taxon>Chordata</taxon>
        <taxon>Craniata</taxon>
        <taxon>Vertebrata</taxon>
        <taxon>Euteleostomi</taxon>
        <taxon>Lepidosauria</taxon>
        <taxon>Squamata</taxon>
        <taxon>Bifurcata</taxon>
        <taxon>Unidentata</taxon>
        <taxon>Episquamata</taxon>
        <taxon>Toxicofera</taxon>
        <taxon>Serpentes</taxon>
        <taxon>Colubroidea</taxon>
        <taxon>Elapidae</taxon>
        <taxon>Elapinae</taxon>
        <taxon>Ophiophagus</taxon>
    </lineage>
</organism>
<name>V8P570_OPHHA</name>
<keyword evidence="2" id="KW-0650">Protein phosphatase inhibitor</keyword>
<reference evidence="3 4" key="1">
    <citation type="journal article" date="2013" name="Proc. Natl. Acad. Sci. U.S.A.">
        <title>The king cobra genome reveals dynamic gene evolution and adaptation in the snake venom system.</title>
        <authorList>
            <person name="Vonk F.J."/>
            <person name="Casewell N.R."/>
            <person name="Henkel C.V."/>
            <person name="Heimberg A.M."/>
            <person name="Jansen H.J."/>
            <person name="McCleary R.J."/>
            <person name="Kerkkamp H.M."/>
            <person name="Vos R.A."/>
            <person name="Guerreiro I."/>
            <person name="Calvete J.J."/>
            <person name="Wuster W."/>
            <person name="Woods A.E."/>
            <person name="Logan J.M."/>
            <person name="Harrison R.A."/>
            <person name="Castoe T.A."/>
            <person name="de Koning A.P."/>
            <person name="Pollock D.D."/>
            <person name="Yandell M."/>
            <person name="Calderon D."/>
            <person name="Renjifo C."/>
            <person name="Currier R.B."/>
            <person name="Salgado D."/>
            <person name="Pla D."/>
            <person name="Sanz L."/>
            <person name="Hyder A.S."/>
            <person name="Ribeiro J.M."/>
            <person name="Arntzen J.W."/>
            <person name="van den Thillart G.E."/>
            <person name="Boetzer M."/>
            <person name="Pirovano W."/>
            <person name="Dirks R.P."/>
            <person name="Spaink H.P."/>
            <person name="Duboule D."/>
            <person name="McGlinn E."/>
            <person name="Kini R.M."/>
            <person name="Richardson M.K."/>
        </authorList>
    </citation>
    <scope>NUCLEOTIDE SEQUENCE</scope>
    <source>
        <tissue evidence="3">Blood</tissue>
    </source>
</reference>
<dbReference type="AlphaFoldDB" id="V8P570"/>
<evidence type="ECO:0000313" key="4">
    <source>
        <dbReference type="Proteomes" id="UP000018936"/>
    </source>
</evidence>
<feature type="non-terminal residue" evidence="3">
    <location>
        <position position="1"/>
    </location>
</feature>
<dbReference type="GO" id="GO:0004864">
    <property type="term" value="F:protein phosphatase inhibitor activity"/>
    <property type="evidence" value="ECO:0007669"/>
    <property type="project" value="UniProtKB-KW"/>
</dbReference>
<dbReference type="Proteomes" id="UP000018936">
    <property type="component" value="Unassembled WGS sequence"/>
</dbReference>
<proteinExistence type="inferred from homology"/>
<dbReference type="EMBL" id="AZIM01000708">
    <property type="protein sequence ID" value="ETE69719.1"/>
    <property type="molecule type" value="Genomic_DNA"/>
</dbReference>
<gene>
    <name evidence="3" type="ORF">L345_04476</name>
</gene>
<protein>
    <submittedName>
        <fullName evidence="3">Uncharacterized protein</fullName>
    </submittedName>
</protein>
<keyword evidence="4" id="KW-1185">Reference proteome</keyword>
<accession>V8P570</accession>
<evidence type="ECO:0000313" key="3">
    <source>
        <dbReference type="EMBL" id="ETE69719.1"/>
    </source>
</evidence>
<evidence type="ECO:0000256" key="1">
    <source>
        <dbReference type="ARBA" id="ARBA00007775"/>
    </source>
</evidence>
<comment type="similarity">
    <text evidence="1">Belongs to the protein phosphatase inhibitor 1 family.</text>
</comment>
<sequence>MPDVRKQHKLYLKIIKSGGIGATPKKKKEWFIHRTQIPEWLIRRRRPTPATLVLSSDQSSPDAL</sequence>
<comment type="caution">
    <text evidence="3">The sequence shown here is derived from an EMBL/GenBank/DDBJ whole genome shotgun (WGS) entry which is preliminary data.</text>
</comment>
<evidence type="ECO:0000256" key="2">
    <source>
        <dbReference type="ARBA" id="ARBA00023272"/>
    </source>
</evidence>
<dbReference type="InterPro" id="IPR008466">
    <property type="entry name" value="PPP1R1A/B/C"/>
</dbReference>
<dbReference type="GO" id="GO:0007165">
    <property type="term" value="P:signal transduction"/>
    <property type="evidence" value="ECO:0007669"/>
    <property type="project" value="InterPro"/>
</dbReference>
<dbReference type="OrthoDB" id="9940275at2759"/>
<dbReference type="Pfam" id="PF05395">
    <property type="entry name" value="DARPP-32"/>
    <property type="match status" value="1"/>
</dbReference>